<evidence type="ECO:0000313" key="3">
    <source>
        <dbReference type="Proteomes" id="UP000431401"/>
    </source>
</evidence>
<dbReference type="PRINTS" id="PR00111">
    <property type="entry name" value="ABHYDROLASE"/>
</dbReference>
<proteinExistence type="predicted"/>
<dbReference type="PANTHER" id="PTHR46438">
    <property type="entry name" value="ALPHA/BETA-HYDROLASES SUPERFAMILY PROTEIN"/>
    <property type="match status" value="1"/>
</dbReference>
<dbReference type="InterPro" id="IPR029058">
    <property type="entry name" value="AB_hydrolase_fold"/>
</dbReference>
<dbReference type="Gene3D" id="3.40.50.1820">
    <property type="entry name" value="alpha/beta hydrolase"/>
    <property type="match status" value="1"/>
</dbReference>
<dbReference type="GO" id="GO:0003824">
    <property type="term" value="F:catalytic activity"/>
    <property type="evidence" value="ECO:0007669"/>
    <property type="project" value="UniProtKB-ARBA"/>
</dbReference>
<comment type="caution">
    <text evidence="2">The sequence shown here is derived from an EMBL/GenBank/DDBJ whole genome shotgun (WGS) entry which is preliminary data.</text>
</comment>
<dbReference type="OrthoDB" id="5495375at2"/>
<protein>
    <recommendedName>
        <fullName evidence="1">AB hydrolase-1 domain-containing protein</fullName>
    </recommendedName>
</protein>
<feature type="domain" description="AB hydrolase-1" evidence="1">
    <location>
        <begin position="20"/>
        <end position="242"/>
    </location>
</feature>
<reference evidence="2 3" key="1">
    <citation type="submission" date="2019-10" db="EMBL/GenBank/DDBJ databases">
        <title>Nocardia macrotermitis sp. nov. and Nocardia aurantia sp. nov., isolated from the gut of fungus growing-termite Macrotermes natalensis.</title>
        <authorList>
            <person name="Benndorf R."/>
            <person name="Schwitalla J."/>
            <person name="Martin K."/>
            <person name="De Beer W."/>
            <person name="Kaster A.-K."/>
            <person name="Vollmers J."/>
            <person name="Poulsen M."/>
            <person name="Beemelmanns C."/>
        </authorList>
    </citation>
    <scope>NUCLEOTIDE SEQUENCE [LARGE SCALE GENOMIC DNA]</scope>
    <source>
        <strain evidence="2 3">RB56</strain>
    </source>
</reference>
<keyword evidence="3" id="KW-1185">Reference proteome</keyword>
<gene>
    <name evidence="2" type="ORF">NRB56_55430</name>
</gene>
<dbReference type="Proteomes" id="UP000431401">
    <property type="component" value="Unassembled WGS sequence"/>
</dbReference>
<evidence type="ECO:0000259" key="1">
    <source>
        <dbReference type="Pfam" id="PF00561"/>
    </source>
</evidence>
<dbReference type="AlphaFoldDB" id="A0A7K0DVZ3"/>
<name>A0A7K0DVZ3_9NOCA</name>
<dbReference type="Pfam" id="PF00561">
    <property type="entry name" value="Abhydrolase_1"/>
    <property type="match status" value="1"/>
</dbReference>
<dbReference type="SUPFAM" id="SSF53474">
    <property type="entry name" value="alpha/beta-Hydrolases"/>
    <property type="match status" value="1"/>
</dbReference>
<dbReference type="InterPro" id="IPR000073">
    <property type="entry name" value="AB_hydrolase_1"/>
</dbReference>
<organism evidence="2 3">
    <name type="scientific">Nocardia aurantia</name>
    <dbReference type="NCBI Taxonomy" id="2585199"/>
    <lineage>
        <taxon>Bacteria</taxon>
        <taxon>Bacillati</taxon>
        <taxon>Actinomycetota</taxon>
        <taxon>Actinomycetes</taxon>
        <taxon>Mycobacteriales</taxon>
        <taxon>Nocardiaceae</taxon>
        <taxon>Nocardia</taxon>
    </lineage>
</organism>
<dbReference type="RefSeq" id="WP_153347182.1">
    <property type="nucleotide sequence ID" value="NZ_WEGI01000012.1"/>
</dbReference>
<evidence type="ECO:0000313" key="2">
    <source>
        <dbReference type="EMBL" id="MQY29949.1"/>
    </source>
</evidence>
<sequence length="267" mass="28790">MRIAHTSAGELAYEESGDGPPVLLLHANAHDHHDFDPIVPALSRAHRVIAVDWPGHGVTAANPITATKLADALAEFVAGLGPEPVVLIGNSVGGFAAARLAIEEPARVAGLVLVNTGGFAKRTPLTRAYYRIYASRPVSRLLLPLIVRGYLRPAGAHDRSVAERTLRFLGTARGRATYTAMWRSFADPDYDLTVRAARITAPTLVVWGRRDSVAPLYLGRATTRLIPGARLAVLDTGHLPFSSAPEEFLDVVLPFVRSAHERCEYPG</sequence>
<dbReference type="EMBL" id="WEGI01000012">
    <property type="protein sequence ID" value="MQY29949.1"/>
    <property type="molecule type" value="Genomic_DNA"/>
</dbReference>
<accession>A0A7K0DVZ3</accession>